<proteinExistence type="predicted"/>
<dbReference type="SUPFAM" id="SSF55455">
    <property type="entry name" value="SRF-like"/>
    <property type="match status" value="1"/>
</dbReference>
<feature type="region of interest" description="Disordered" evidence="6">
    <location>
        <begin position="1"/>
        <end position="29"/>
    </location>
</feature>
<dbReference type="PROSITE" id="PS50066">
    <property type="entry name" value="MADS_BOX_2"/>
    <property type="match status" value="1"/>
</dbReference>
<dbReference type="Proteomes" id="UP001064489">
    <property type="component" value="Chromosome 12"/>
</dbReference>
<evidence type="ECO:0000256" key="6">
    <source>
        <dbReference type="SAM" id="MobiDB-lite"/>
    </source>
</evidence>
<feature type="region of interest" description="Disordered" evidence="6">
    <location>
        <begin position="98"/>
        <end position="126"/>
    </location>
</feature>
<evidence type="ECO:0000256" key="5">
    <source>
        <dbReference type="ARBA" id="ARBA00023242"/>
    </source>
</evidence>
<dbReference type="GO" id="GO:0005634">
    <property type="term" value="C:nucleus"/>
    <property type="evidence" value="ECO:0007669"/>
    <property type="project" value="UniProtKB-SubCell"/>
</dbReference>
<evidence type="ECO:0000313" key="9">
    <source>
        <dbReference type="Proteomes" id="UP001064489"/>
    </source>
</evidence>
<dbReference type="AlphaFoldDB" id="A0AAD5IAL5"/>
<dbReference type="Gene3D" id="3.40.1810.10">
    <property type="entry name" value="Transcription factor, MADS-box"/>
    <property type="match status" value="1"/>
</dbReference>
<dbReference type="InterPro" id="IPR036879">
    <property type="entry name" value="TF_MADSbox_sf"/>
</dbReference>
<name>A0AAD5IAL5_ACENE</name>
<evidence type="ECO:0000256" key="3">
    <source>
        <dbReference type="ARBA" id="ARBA00023125"/>
    </source>
</evidence>
<dbReference type="GO" id="GO:0046983">
    <property type="term" value="F:protein dimerization activity"/>
    <property type="evidence" value="ECO:0007669"/>
    <property type="project" value="InterPro"/>
</dbReference>
<feature type="domain" description="MADS-box" evidence="7">
    <location>
        <begin position="24"/>
        <end position="84"/>
    </location>
</feature>
<evidence type="ECO:0000256" key="2">
    <source>
        <dbReference type="ARBA" id="ARBA00023015"/>
    </source>
</evidence>
<dbReference type="FunFam" id="3.40.1810.10:FF:000006">
    <property type="entry name" value="Agamous-like MADS-box protein AGL62"/>
    <property type="match status" value="1"/>
</dbReference>
<evidence type="ECO:0000256" key="1">
    <source>
        <dbReference type="ARBA" id="ARBA00004123"/>
    </source>
</evidence>
<comment type="subcellular location">
    <subcellularLocation>
        <location evidence="1">Nucleus</location>
    </subcellularLocation>
</comment>
<sequence length="182" mass="21287">MQTPCNKEEGSSMQPSSSRRPKGTGRKKIEIKRIENKFGRKVTFSKRRKGLFKKTEELCRLTDAEIAIIVFSNKGRLFSYGYPSVEHVVNRFLDEQCDDQSDPFSPEEVLEEEEEEEEEEEPLVGGGEEGYWFEESIDDLDSDKFEEYLCYLECLRKNLVLRVEELIMRRTTEIDFLEGFGN</sequence>
<dbReference type="InterPro" id="IPR002100">
    <property type="entry name" value="TF_MADSbox"/>
</dbReference>
<dbReference type="SMART" id="SM00432">
    <property type="entry name" value="MADS"/>
    <property type="match status" value="1"/>
</dbReference>
<keyword evidence="9" id="KW-1185">Reference proteome</keyword>
<keyword evidence="4" id="KW-0804">Transcription</keyword>
<dbReference type="CDD" id="cd00265">
    <property type="entry name" value="MADS_MEF2_like"/>
    <property type="match status" value="1"/>
</dbReference>
<gene>
    <name evidence="8" type="ORF">LWI28_024323</name>
</gene>
<dbReference type="EMBL" id="JAJSOW010000107">
    <property type="protein sequence ID" value="KAI9157555.1"/>
    <property type="molecule type" value="Genomic_DNA"/>
</dbReference>
<keyword evidence="3" id="KW-0238">DNA-binding</keyword>
<dbReference type="GO" id="GO:0000981">
    <property type="term" value="F:DNA-binding transcription factor activity, RNA polymerase II-specific"/>
    <property type="evidence" value="ECO:0007669"/>
    <property type="project" value="TreeGrafter"/>
</dbReference>
<keyword evidence="2" id="KW-0805">Transcription regulation</keyword>
<evidence type="ECO:0000313" key="8">
    <source>
        <dbReference type="EMBL" id="KAI9157555.1"/>
    </source>
</evidence>
<dbReference type="GO" id="GO:0045944">
    <property type="term" value="P:positive regulation of transcription by RNA polymerase II"/>
    <property type="evidence" value="ECO:0007669"/>
    <property type="project" value="InterPro"/>
</dbReference>
<organism evidence="8 9">
    <name type="scientific">Acer negundo</name>
    <name type="common">Box elder</name>
    <dbReference type="NCBI Taxonomy" id="4023"/>
    <lineage>
        <taxon>Eukaryota</taxon>
        <taxon>Viridiplantae</taxon>
        <taxon>Streptophyta</taxon>
        <taxon>Embryophyta</taxon>
        <taxon>Tracheophyta</taxon>
        <taxon>Spermatophyta</taxon>
        <taxon>Magnoliopsida</taxon>
        <taxon>eudicotyledons</taxon>
        <taxon>Gunneridae</taxon>
        <taxon>Pentapetalae</taxon>
        <taxon>rosids</taxon>
        <taxon>malvids</taxon>
        <taxon>Sapindales</taxon>
        <taxon>Sapindaceae</taxon>
        <taxon>Hippocastanoideae</taxon>
        <taxon>Acereae</taxon>
        <taxon>Acer</taxon>
    </lineage>
</organism>
<feature type="compositionally biased region" description="Basic and acidic residues" evidence="6">
    <location>
        <begin position="1"/>
        <end position="10"/>
    </location>
</feature>
<accession>A0AAD5IAL5</accession>
<dbReference type="PANTHER" id="PTHR11945">
    <property type="entry name" value="MADS BOX PROTEIN"/>
    <property type="match status" value="1"/>
</dbReference>
<feature type="compositionally biased region" description="Acidic residues" evidence="6">
    <location>
        <begin position="108"/>
        <end position="122"/>
    </location>
</feature>
<keyword evidence="5" id="KW-0539">Nucleus</keyword>
<dbReference type="GO" id="GO:0000978">
    <property type="term" value="F:RNA polymerase II cis-regulatory region sequence-specific DNA binding"/>
    <property type="evidence" value="ECO:0007669"/>
    <property type="project" value="TreeGrafter"/>
</dbReference>
<dbReference type="PANTHER" id="PTHR11945:SF610">
    <property type="entry name" value="AGAMOUS-LIKE MADS-BOX PROTEIN AGL61"/>
    <property type="match status" value="1"/>
</dbReference>
<dbReference type="InterPro" id="IPR033896">
    <property type="entry name" value="MEF2-like_N"/>
</dbReference>
<dbReference type="Pfam" id="PF00319">
    <property type="entry name" value="SRF-TF"/>
    <property type="match status" value="1"/>
</dbReference>
<reference evidence="8" key="1">
    <citation type="journal article" date="2022" name="Plant J.">
        <title>Strategies of tolerance reflected in two North American maple genomes.</title>
        <authorList>
            <person name="McEvoy S.L."/>
            <person name="Sezen U.U."/>
            <person name="Trouern-Trend A."/>
            <person name="McMahon S.M."/>
            <person name="Schaberg P.G."/>
            <person name="Yang J."/>
            <person name="Wegrzyn J.L."/>
            <person name="Swenson N.G."/>
        </authorList>
    </citation>
    <scope>NUCLEOTIDE SEQUENCE</scope>
    <source>
        <strain evidence="8">91603</strain>
    </source>
</reference>
<evidence type="ECO:0000256" key="4">
    <source>
        <dbReference type="ARBA" id="ARBA00023163"/>
    </source>
</evidence>
<dbReference type="PRINTS" id="PR00404">
    <property type="entry name" value="MADSDOMAIN"/>
</dbReference>
<protein>
    <recommendedName>
        <fullName evidence="7">MADS-box domain-containing protein</fullName>
    </recommendedName>
</protein>
<comment type="caution">
    <text evidence="8">The sequence shown here is derived from an EMBL/GenBank/DDBJ whole genome shotgun (WGS) entry which is preliminary data.</text>
</comment>
<evidence type="ECO:0000259" key="7">
    <source>
        <dbReference type="PROSITE" id="PS50066"/>
    </source>
</evidence>
<reference evidence="8" key="2">
    <citation type="submission" date="2023-02" db="EMBL/GenBank/DDBJ databases">
        <authorList>
            <person name="Swenson N.G."/>
            <person name="Wegrzyn J.L."/>
            <person name="Mcevoy S.L."/>
        </authorList>
    </citation>
    <scope>NUCLEOTIDE SEQUENCE</scope>
    <source>
        <strain evidence="8">91603</strain>
        <tissue evidence="8">Leaf</tissue>
    </source>
</reference>